<dbReference type="Proteomes" id="UP000256970">
    <property type="component" value="Unassembled WGS sequence"/>
</dbReference>
<organism evidence="1 2">
    <name type="scientific">Tetradesmus obliquus</name>
    <name type="common">Green alga</name>
    <name type="synonym">Acutodesmus obliquus</name>
    <dbReference type="NCBI Taxonomy" id="3088"/>
    <lineage>
        <taxon>Eukaryota</taxon>
        <taxon>Viridiplantae</taxon>
        <taxon>Chlorophyta</taxon>
        <taxon>core chlorophytes</taxon>
        <taxon>Chlorophyceae</taxon>
        <taxon>CS clade</taxon>
        <taxon>Sphaeropleales</taxon>
        <taxon>Scenedesmaceae</taxon>
        <taxon>Tetradesmus</taxon>
    </lineage>
</organism>
<name>A0A383VQD9_TETOB</name>
<gene>
    <name evidence="1" type="ORF">BQ4739_LOCUS8109</name>
</gene>
<dbReference type="EMBL" id="FNXT01000810">
    <property type="protein sequence ID" value="SZX67748.1"/>
    <property type="molecule type" value="Genomic_DNA"/>
</dbReference>
<dbReference type="AlphaFoldDB" id="A0A383VQD9"/>
<proteinExistence type="predicted"/>
<evidence type="ECO:0000313" key="1">
    <source>
        <dbReference type="EMBL" id="SZX67748.1"/>
    </source>
</evidence>
<protein>
    <submittedName>
        <fullName evidence="1">Uncharacterized protein</fullName>
    </submittedName>
</protein>
<accession>A0A383VQD9</accession>
<dbReference type="STRING" id="3088.A0A383VQD9"/>
<evidence type="ECO:0000313" key="2">
    <source>
        <dbReference type="Proteomes" id="UP000256970"/>
    </source>
</evidence>
<reference evidence="1 2" key="1">
    <citation type="submission" date="2016-10" db="EMBL/GenBank/DDBJ databases">
        <authorList>
            <person name="Cai Z."/>
        </authorList>
    </citation>
    <scope>NUCLEOTIDE SEQUENCE [LARGE SCALE GENOMIC DNA]</scope>
</reference>
<sequence>MAAAERAVKHAANAAIAAAAEVAVVVAPAEAALFDGQQQQPRGSWTSRSASRQWVMQIQGSMVQGKVFKLGVQSGVQTGVQAACAADLARLAILGSSAEAAAELNFPASVYTQQQVAAMAALLQLKHPALKLAACTQGSSSSSTVPSVLPAACLLRSAEREAQRAQLRAAADAAVRMAAKAAEATEAAAPFSSDVDGPVVGSGFYFIPELDVHEMRVHRGSDRAREAYMRQYRSPLHAACAADLAQLALGRATVNLPGDSYTAEQVADMQQLLQFERPGLFEWAGARHTATPEAAAYLQDAVAAARKAVAAATAAAVEAAPEQAAAYRAARQHQQQQPVCCRPLKSG</sequence>
<keyword evidence="2" id="KW-1185">Reference proteome</keyword>